<keyword evidence="2 4" id="KW-0560">Oxidoreductase</keyword>
<evidence type="ECO:0000313" key="5">
    <source>
        <dbReference type="Proteomes" id="UP001589797"/>
    </source>
</evidence>
<dbReference type="Pfam" id="PF00106">
    <property type="entry name" value="adh_short"/>
    <property type="match status" value="1"/>
</dbReference>
<name>A0ABV6FVX1_9BACT</name>
<dbReference type="RefSeq" id="WP_382388272.1">
    <property type="nucleotide sequence ID" value="NZ_JBHLWI010000038.1"/>
</dbReference>
<sequence>MENKTYALITGACGGLGISFALECAERGYHLILVDLPSSHPEKLEKFLSENYPVQVKSFVADLTQHEDIELLVKNVKEKGLEVSLLVNNAGIGQNEFFEDTDSSYMRKMIEVNCMSYISLTSALLPELKKQKKSHIINVSSLGGFYTLPRKTCYAATKGFVRQFSMALNMEVNKYGVYVSVLCPGPMTTNINNYILHRQLNWFSQKMMVHPRKVAQLTIDKALKGQEIIIPGRLNRVLHSVSSTIPSGISKKLIMNSMKQLEKKEQKNSV</sequence>
<evidence type="ECO:0000256" key="2">
    <source>
        <dbReference type="ARBA" id="ARBA00023002"/>
    </source>
</evidence>
<accession>A0ABV6FVX1</accession>
<dbReference type="Gene3D" id="3.40.50.720">
    <property type="entry name" value="NAD(P)-binding Rossmann-like Domain"/>
    <property type="match status" value="1"/>
</dbReference>
<dbReference type="PRINTS" id="PR00081">
    <property type="entry name" value="GDHRDH"/>
</dbReference>
<dbReference type="PANTHER" id="PTHR43899">
    <property type="entry name" value="RH59310P"/>
    <property type="match status" value="1"/>
</dbReference>
<gene>
    <name evidence="4" type="ORF">ACFFIP_13835</name>
</gene>
<evidence type="ECO:0000313" key="4">
    <source>
        <dbReference type="EMBL" id="MFC0263769.1"/>
    </source>
</evidence>
<dbReference type="EMBL" id="JBHLWI010000038">
    <property type="protein sequence ID" value="MFC0263769.1"/>
    <property type="molecule type" value="Genomic_DNA"/>
</dbReference>
<dbReference type="InterPro" id="IPR051019">
    <property type="entry name" value="VLCFA-Steroid_DH"/>
</dbReference>
<dbReference type="PANTHER" id="PTHR43899:SF13">
    <property type="entry name" value="RH59310P"/>
    <property type="match status" value="1"/>
</dbReference>
<evidence type="ECO:0000256" key="3">
    <source>
        <dbReference type="RuleBase" id="RU000363"/>
    </source>
</evidence>
<dbReference type="SUPFAM" id="SSF51735">
    <property type="entry name" value="NAD(P)-binding Rossmann-fold domains"/>
    <property type="match status" value="1"/>
</dbReference>
<dbReference type="CDD" id="cd05233">
    <property type="entry name" value="SDR_c"/>
    <property type="match status" value="1"/>
</dbReference>
<comment type="similarity">
    <text evidence="1 3">Belongs to the short-chain dehydrogenases/reductases (SDR) family.</text>
</comment>
<keyword evidence="5" id="KW-1185">Reference proteome</keyword>
<dbReference type="EC" id="1.-.-.-" evidence="4"/>
<proteinExistence type="inferred from homology"/>
<dbReference type="PIRSF" id="PIRSF000126">
    <property type="entry name" value="11-beta-HSD1"/>
    <property type="match status" value="1"/>
</dbReference>
<reference evidence="4 5" key="1">
    <citation type="submission" date="2024-09" db="EMBL/GenBank/DDBJ databases">
        <authorList>
            <person name="Sun Q."/>
            <person name="Mori K."/>
        </authorList>
    </citation>
    <scope>NUCLEOTIDE SEQUENCE [LARGE SCALE GENOMIC DNA]</scope>
    <source>
        <strain evidence="4 5">CCM 7650</strain>
    </source>
</reference>
<dbReference type="InterPro" id="IPR036291">
    <property type="entry name" value="NAD(P)-bd_dom_sf"/>
</dbReference>
<dbReference type="Proteomes" id="UP001589797">
    <property type="component" value="Unassembled WGS sequence"/>
</dbReference>
<dbReference type="PRINTS" id="PR00080">
    <property type="entry name" value="SDRFAMILY"/>
</dbReference>
<organism evidence="4 5">
    <name type="scientific">Fontibacter flavus</name>
    <dbReference type="NCBI Taxonomy" id="654838"/>
    <lineage>
        <taxon>Bacteria</taxon>
        <taxon>Pseudomonadati</taxon>
        <taxon>Bacteroidota</taxon>
        <taxon>Cytophagia</taxon>
        <taxon>Cytophagales</taxon>
        <taxon>Cyclobacteriaceae</taxon>
        <taxon>Fontibacter</taxon>
    </lineage>
</organism>
<evidence type="ECO:0000256" key="1">
    <source>
        <dbReference type="ARBA" id="ARBA00006484"/>
    </source>
</evidence>
<comment type="caution">
    <text evidence="4">The sequence shown here is derived from an EMBL/GenBank/DDBJ whole genome shotgun (WGS) entry which is preliminary data.</text>
</comment>
<protein>
    <submittedName>
        <fullName evidence="4">SDR family NAD(P)-dependent oxidoreductase</fullName>
        <ecNumber evidence="4">1.-.-.-</ecNumber>
    </submittedName>
</protein>
<dbReference type="GO" id="GO:0016491">
    <property type="term" value="F:oxidoreductase activity"/>
    <property type="evidence" value="ECO:0007669"/>
    <property type="project" value="UniProtKB-KW"/>
</dbReference>
<dbReference type="InterPro" id="IPR002347">
    <property type="entry name" value="SDR_fam"/>
</dbReference>